<evidence type="ECO:0000313" key="5">
    <source>
        <dbReference type="Proteomes" id="UP001304671"/>
    </source>
</evidence>
<dbReference type="Proteomes" id="UP001304671">
    <property type="component" value="Unassembled WGS sequence"/>
</dbReference>
<keyword evidence="2" id="KW-0472">Membrane</keyword>
<dbReference type="EMBL" id="JAYFUL010000001">
    <property type="protein sequence ID" value="MEA5256460.1"/>
    <property type="molecule type" value="Genomic_DNA"/>
</dbReference>
<feature type="transmembrane region" description="Helical" evidence="2">
    <location>
        <begin position="16"/>
        <end position="36"/>
    </location>
</feature>
<dbReference type="CDD" id="cd00118">
    <property type="entry name" value="LysM"/>
    <property type="match status" value="2"/>
</dbReference>
<dbReference type="Pfam" id="PF01476">
    <property type="entry name" value="LysM"/>
    <property type="match status" value="2"/>
</dbReference>
<name>A0ABU5QHP3_9BACT</name>
<evidence type="ECO:0000256" key="1">
    <source>
        <dbReference type="SAM" id="MobiDB-lite"/>
    </source>
</evidence>
<feature type="domain" description="LysM" evidence="3">
    <location>
        <begin position="133"/>
        <end position="177"/>
    </location>
</feature>
<accession>A0ABU5QHP3</accession>
<organism evidence="4 5">
    <name type="scientific">Arcicella aquatica</name>
    <dbReference type="NCBI Taxonomy" id="217141"/>
    <lineage>
        <taxon>Bacteria</taxon>
        <taxon>Pseudomonadati</taxon>
        <taxon>Bacteroidota</taxon>
        <taxon>Cytophagia</taxon>
        <taxon>Cytophagales</taxon>
        <taxon>Flectobacillaceae</taxon>
        <taxon>Arcicella</taxon>
    </lineage>
</organism>
<feature type="compositionally biased region" description="Basic and acidic residues" evidence="1">
    <location>
        <begin position="81"/>
        <end position="123"/>
    </location>
</feature>
<dbReference type="PANTHER" id="PTHR33734">
    <property type="entry name" value="LYSM DOMAIN-CONTAINING GPI-ANCHORED PROTEIN 2"/>
    <property type="match status" value="1"/>
</dbReference>
<gene>
    <name evidence="4" type="ORF">VB264_01620</name>
</gene>
<dbReference type="PANTHER" id="PTHR33734:SF22">
    <property type="entry name" value="MEMBRANE-BOUND LYTIC MUREIN TRANSGLYCOSYLASE D"/>
    <property type="match status" value="1"/>
</dbReference>
<dbReference type="RefSeq" id="WP_323246249.1">
    <property type="nucleotide sequence ID" value="NZ_JAYFUL010000001.1"/>
</dbReference>
<evidence type="ECO:0000259" key="3">
    <source>
        <dbReference type="PROSITE" id="PS51782"/>
    </source>
</evidence>
<dbReference type="PROSITE" id="PS51782">
    <property type="entry name" value="LYSM"/>
    <property type="match status" value="1"/>
</dbReference>
<dbReference type="Gene3D" id="3.10.350.10">
    <property type="entry name" value="LysM domain"/>
    <property type="match status" value="2"/>
</dbReference>
<sequence>MEDYRNPRPVEENSNIPMITLLVLVALVIALLYVGWQSMSDETTKTEVVLSTAPQSDAMKGQDDADLVTAPSEMPEEDVENEAKKASEKAEIKKKEKEEKKVDEKEKEEPKKKEETAKPEKKATEVAVKGTSFTHTVQSGETFYGIANRYHLSKSALQTLNPDISPEGIKVGITKLNVKVKAIHTVGPGDILRVVAEKYGVSKQLIMTANKKTKDLTERGEKLIIPLP</sequence>
<evidence type="ECO:0000256" key="2">
    <source>
        <dbReference type="SAM" id="Phobius"/>
    </source>
</evidence>
<dbReference type="InterPro" id="IPR036779">
    <property type="entry name" value="LysM_dom_sf"/>
</dbReference>
<evidence type="ECO:0000313" key="4">
    <source>
        <dbReference type="EMBL" id="MEA5256460.1"/>
    </source>
</evidence>
<dbReference type="InterPro" id="IPR018392">
    <property type="entry name" value="LysM"/>
</dbReference>
<protein>
    <submittedName>
        <fullName evidence="4">LysM peptidoglycan-binding domain-containing protein</fullName>
    </submittedName>
</protein>
<comment type="caution">
    <text evidence="4">The sequence shown here is derived from an EMBL/GenBank/DDBJ whole genome shotgun (WGS) entry which is preliminary data.</text>
</comment>
<keyword evidence="2" id="KW-1133">Transmembrane helix</keyword>
<reference evidence="4 5" key="1">
    <citation type="submission" date="2023-12" db="EMBL/GenBank/DDBJ databases">
        <title>Novel species of the genus Arcicella isolated from rivers.</title>
        <authorList>
            <person name="Lu H."/>
        </authorList>
    </citation>
    <scope>NUCLEOTIDE SEQUENCE [LARGE SCALE GENOMIC DNA]</scope>
    <source>
        <strain evidence="4 5">LMG 21963</strain>
    </source>
</reference>
<keyword evidence="5" id="KW-1185">Reference proteome</keyword>
<proteinExistence type="predicted"/>
<feature type="region of interest" description="Disordered" evidence="1">
    <location>
        <begin position="52"/>
        <end position="123"/>
    </location>
</feature>
<keyword evidence="2" id="KW-0812">Transmembrane</keyword>
<dbReference type="SMART" id="SM00257">
    <property type="entry name" value="LysM"/>
    <property type="match status" value="2"/>
</dbReference>
<dbReference type="SUPFAM" id="SSF54106">
    <property type="entry name" value="LysM domain"/>
    <property type="match status" value="2"/>
</dbReference>